<proteinExistence type="predicted"/>
<dbReference type="EMBL" id="BOPZ01000054">
    <property type="protein sequence ID" value="GIM30702.1"/>
    <property type="molecule type" value="Genomic_DNA"/>
</dbReference>
<keyword evidence="2 5" id="KW-0812">Transmembrane</keyword>
<dbReference type="Gene3D" id="1.20.1280.290">
    <property type="match status" value="1"/>
</dbReference>
<dbReference type="Pfam" id="PF04193">
    <property type="entry name" value="PQ-loop"/>
    <property type="match status" value="1"/>
</dbReference>
<feature type="transmembrane region" description="Helical" evidence="5">
    <location>
        <begin position="29"/>
        <end position="47"/>
    </location>
</feature>
<evidence type="ECO:0000256" key="1">
    <source>
        <dbReference type="ARBA" id="ARBA00004141"/>
    </source>
</evidence>
<evidence type="ECO:0000313" key="7">
    <source>
        <dbReference type="Proteomes" id="UP000679179"/>
    </source>
</evidence>
<keyword evidence="7" id="KW-1185">Reference proteome</keyword>
<dbReference type="Proteomes" id="UP000679179">
    <property type="component" value="Unassembled WGS sequence"/>
</dbReference>
<sequence>MGMLAACLTTFSFLPQAIKVIKTKDTKGISLAMYSMFVLGVFCWMLYGIQVKDVPIIGANFVTFIFAGIVLIFKIKSKDK</sequence>
<dbReference type="AlphaFoldDB" id="A0A919S238"/>
<protein>
    <submittedName>
        <fullName evidence="6">Membrane protein</fullName>
    </submittedName>
</protein>
<dbReference type="NCBIfam" id="NF037968">
    <property type="entry name" value="SemiSWEET_2"/>
    <property type="match status" value="1"/>
</dbReference>
<evidence type="ECO:0000256" key="4">
    <source>
        <dbReference type="ARBA" id="ARBA00023136"/>
    </source>
</evidence>
<name>A0A919S238_9CLOT</name>
<comment type="subcellular location">
    <subcellularLocation>
        <location evidence="1">Membrane</location>
        <topology evidence="1">Multi-pass membrane protein</topology>
    </subcellularLocation>
</comment>
<accession>A0A919S238</accession>
<keyword evidence="4 5" id="KW-0472">Membrane</keyword>
<comment type="caution">
    <text evidence="6">The sequence shown here is derived from an EMBL/GenBank/DDBJ whole genome shotgun (WGS) entry which is preliminary data.</text>
</comment>
<keyword evidence="3 5" id="KW-1133">Transmembrane helix</keyword>
<evidence type="ECO:0000313" key="6">
    <source>
        <dbReference type="EMBL" id="GIM30702.1"/>
    </source>
</evidence>
<evidence type="ECO:0000256" key="2">
    <source>
        <dbReference type="ARBA" id="ARBA00022692"/>
    </source>
</evidence>
<evidence type="ECO:0000256" key="3">
    <source>
        <dbReference type="ARBA" id="ARBA00022989"/>
    </source>
</evidence>
<dbReference type="InterPro" id="IPR006603">
    <property type="entry name" value="PQ-loop_rpt"/>
</dbReference>
<reference evidence="6" key="1">
    <citation type="submission" date="2021-03" db="EMBL/GenBank/DDBJ databases">
        <title>Taxonomic study of Clostridium polyendosporum from meadow-gley soil under rice.</title>
        <authorList>
            <person name="Kobayashi H."/>
            <person name="Tanizawa Y."/>
            <person name="Yagura M."/>
        </authorList>
    </citation>
    <scope>NUCLEOTIDE SEQUENCE</scope>
    <source>
        <strain evidence="6">JCM 30710</strain>
    </source>
</reference>
<gene>
    <name evidence="6" type="ORF">CPJCM30710_33680</name>
</gene>
<feature type="transmembrane region" description="Helical" evidence="5">
    <location>
        <begin position="54"/>
        <end position="75"/>
    </location>
</feature>
<evidence type="ECO:0000256" key="5">
    <source>
        <dbReference type="SAM" id="Phobius"/>
    </source>
</evidence>
<dbReference type="GO" id="GO:0016020">
    <property type="term" value="C:membrane"/>
    <property type="evidence" value="ECO:0007669"/>
    <property type="project" value="UniProtKB-SubCell"/>
</dbReference>
<dbReference type="GO" id="GO:0051119">
    <property type="term" value="F:sugar transmembrane transporter activity"/>
    <property type="evidence" value="ECO:0007669"/>
    <property type="project" value="InterPro"/>
</dbReference>
<organism evidence="6 7">
    <name type="scientific">Clostridium polyendosporum</name>
    <dbReference type="NCBI Taxonomy" id="69208"/>
    <lineage>
        <taxon>Bacteria</taxon>
        <taxon>Bacillati</taxon>
        <taxon>Bacillota</taxon>
        <taxon>Clostridia</taxon>
        <taxon>Eubacteriales</taxon>
        <taxon>Clostridiaceae</taxon>
        <taxon>Clostridium</taxon>
    </lineage>
</organism>
<dbReference type="InterPro" id="IPR047662">
    <property type="entry name" value="SemiSWEET"/>
</dbReference>